<dbReference type="AlphaFoldDB" id="A0A326RXJ9"/>
<comment type="caution">
    <text evidence="2">The sequence shown here is derived from an EMBL/GenBank/DDBJ whole genome shotgun (WGS) entry which is preliminary data.</text>
</comment>
<dbReference type="RefSeq" id="WP_406950099.1">
    <property type="nucleotide sequence ID" value="NZ_JBJINY010000074.1"/>
</dbReference>
<evidence type="ECO:0000313" key="3">
    <source>
        <dbReference type="Proteomes" id="UP000248917"/>
    </source>
</evidence>
<dbReference type="Proteomes" id="UP000248917">
    <property type="component" value="Unassembled WGS sequence"/>
</dbReference>
<sequence>MIMFRKIILSAILAFVYVMPAFSQSEEKAVEEVIRSLFEGMKSKNAEQVAAAFYTEGLMQTVQAKPEGSTVGSNSVADFVKRIATTPAETTLDERILDYQVKVDGTLASAWTPYRFYVNGNFSHCGVNSFQLVKMAEGWKIVYIIDTRRKEPCEE</sequence>
<organism evidence="2 3">
    <name type="scientific">Algoriphagus aquaeductus</name>
    <dbReference type="NCBI Taxonomy" id="475299"/>
    <lineage>
        <taxon>Bacteria</taxon>
        <taxon>Pseudomonadati</taxon>
        <taxon>Bacteroidota</taxon>
        <taxon>Cytophagia</taxon>
        <taxon>Cytophagales</taxon>
        <taxon>Cyclobacteriaceae</taxon>
        <taxon>Algoriphagus</taxon>
    </lineage>
</organism>
<reference evidence="2 3" key="1">
    <citation type="submission" date="2018-06" db="EMBL/GenBank/DDBJ databases">
        <title>Genomic Encyclopedia of Archaeal and Bacterial Type Strains, Phase II (KMG-II): from individual species to whole genera.</title>
        <authorList>
            <person name="Goeker M."/>
        </authorList>
    </citation>
    <scope>NUCLEOTIDE SEQUENCE [LARGE SCALE GENOMIC DNA]</scope>
    <source>
        <strain evidence="2 3">T4</strain>
    </source>
</reference>
<accession>A0A326RXJ9</accession>
<evidence type="ECO:0000313" key="2">
    <source>
        <dbReference type="EMBL" id="PZV83007.1"/>
    </source>
</evidence>
<evidence type="ECO:0000256" key="1">
    <source>
        <dbReference type="SAM" id="SignalP"/>
    </source>
</evidence>
<dbReference type="InterPro" id="IPR039437">
    <property type="entry name" value="FrzH/put_lumazine-bd"/>
</dbReference>
<name>A0A326RXJ9_9BACT</name>
<dbReference type="InterPro" id="IPR032710">
    <property type="entry name" value="NTF2-like_dom_sf"/>
</dbReference>
<dbReference type="SUPFAM" id="SSF54427">
    <property type="entry name" value="NTF2-like"/>
    <property type="match status" value="1"/>
</dbReference>
<keyword evidence="1" id="KW-0732">Signal</keyword>
<feature type="signal peptide" evidence="1">
    <location>
        <begin position="1"/>
        <end position="23"/>
    </location>
</feature>
<dbReference type="Pfam" id="PF12893">
    <property type="entry name" value="Lumazine_bd_2"/>
    <property type="match status" value="1"/>
</dbReference>
<proteinExistence type="predicted"/>
<dbReference type="Gene3D" id="3.10.450.50">
    <property type="match status" value="1"/>
</dbReference>
<dbReference type="EMBL" id="QKTX01000008">
    <property type="protein sequence ID" value="PZV83007.1"/>
    <property type="molecule type" value="Genomic_DNA"/>
</dbReference>
<protein>
    <submittedName>
        <fullName evidence="2">Putative lumazine-binding protein</fullName>
    </submittedName>
</protein>
<keyword evidence="3" id="KW-1185">Reference proteome</keyword>
<gene>
    <name evidence="2" type="ORF">CLV31_108208</name>
</gene>
<feature type="chain" id="PRO_5016419751" evidence="1">
    <location>
        <begin position="24"/>
        <end position="155"/>
    </location>
</feature>